<dbReference type="InterPro" id="IPR020476">
    <property type="entry name" value="Nudix_hydrolase"/>
</dbReference>
<proteinExistence type="inferred from homology"/>
<dbReference type="KEGG" id="cmah:C1I91_16115"/>
<dbReference type="Proteomes" id="UP000286268">
    <property type="component" value="Chromosome"/>
</dbReference>
<dbReference type="SUPFAM" id="SSF55811">
    <property type="entry name" value="Nudix"/>
    <property type="match status" value="1"/>
</dbReference>
<evidence type="ECO:0000313" key="4">
    <source>
        <dbReference type="EMBL" id="QAA33040.1"/>
    </source>
</evidence>
<dbReference type="Pfam" id="PF00293">
    <property type="entry name" value="NUDIX"/>
    <property type="match status" value="1"/>
</dbReference>
<reference evidence="4 5" key="1">
    <citation type="submission" date="2018-01" db="EMBL/GenBank/DDBJ databases">
        <title>Genome Sequencing and Assembly of Anaerobacter polyendosporus strain CT4.</title>
        <authorList>
            <person name="Tachaapaikoon C."/>
            <person name="Sutheeworapong S."/>
            <person name="Jenjaroenpun P."/>
            <person name="Wongsurawat T."/>
            <person name="Nookeaw I."/>
            <person name="Cheawchanlertfa P."/>
            <person name="Kosugi A."/>
            <person name="Cheevadhanarak S."/>
            <person name="Ratanakhanokchai K."/>
        </authorList>
    </citation>
    <scope>NUCLEOTIDE SEQUENCE [LARGE SCALE GENOMIC DNA]</scope>
    <source>
        <strain evidence="4 5">CT4</strain>
    </source>
</reference>
<sequence length="137" mass="16109">MDNRKIEFAAKALIFFEGKYLALHKSIAKHNLYELPGGRMEFGETAEETVIREVKEETSFIAEPIKLLDTWNFIATDYQITGVIYLCKIKAGSLQLSDEHDKYEWLEFNDINLEKMHEVYKTRMKNWDISEIEAQLQ</sequence>
<gene>
    <name evidence="4" type="ORF">C1I91_16115</name>
</gene>
<dbReference type="AlphaFoldDB" id="A0A3R5QZ88"/>
<dbReference type="OrthoDB" id="9787476at2"/>
<dbReference type="PANTHER" id="PTHR43736:SF1">
    <property type="entry name" value="DIHYDRONEOPTERIN TRIPHOSPHATE DIPHOSPHATASE"/>
    <property type="match status" value="1"/>
</dbReference>
<dbReference type="PRINTS" id="PR00502">
    <property type="entry name" value="NUDIXFAMILY"/>
</dbReference>
<dbReference type="RefSeq" id="WP_128213772.1">
    <property type="nucleotide sequence ID" value="NZ_CP025746.1"/>
</dbReference>
<keyword evidence="2" id="KW-0378">Hydrolase</keyword>
<dbReference type="CDD" id="cd04699">
    <property type="entry name" value="NUDIX_MutT_Nudt1"/>
    <property type="match status" value="1"/>
</dbReference>
<dbReference type="GO" id="GO:0016787">
    <property type="term" value="F:hydrolase activity"/>
    <property type="evidence" value="ECO:0007669"/>
    <property type="project" value="UniProtKB-KW"/>
</dbReference>
<evidence type="ECO:0000313" key="5">
    <source>
        <dbReference type="Proteomes" id="UP000286268"/>
    </source>
</evidence>
<name>A0A3R5QZ88_9CLOT</name>
<dbReference type="InterPro" id="IPR015797">
    <property type="entry name" value="NUDIX_hydrolase-like_dom_sf"/>
</dbReference>
<dbReference type="InterPro" id="IPR000086">
    <property type="entry name" value="NUDIX_hydrolase_dom"/>
</dbReference>
<comment type="similarity">
    <text evidence="1">Belongs to the Nudix hydrolase family.</text>
</comment>
<dbReference type="PANTHER" id="PTHR43736">
    <property type="entry name" value="ADP-RIBOSE PYROPHOSPHATASE"/>
    <property type="match status" value="1"/>
</dbReference>
<evidence type="ECO:0000256" key="2">
    <source>
        <dbReference type="ARBA" id="ARBA00022801"/>
    </source>
</evidence>
<keyword evidence="5" id="KW-1185">Reference proteome</keyword>
<dbReference type="PROSITE" id="PS51462">
    <property type="entry name" value="NUDIX"/>
    <property type="match status" value="1"/>
</dbReference>
<evidence type="ECO:0000259" key="3">
    <source>
        <dbReference type="PROSITE" id="PS51462"/>
    </source>
</evidence>
<dbReference type="Gene3D" id="3.90.79.10">
    <property type="entry name" value="Nucleoside Triphosphate Pyrophosphohydrolase"/>
    <property type="match status" value="1"/>
</dbReference>
<feature type="domain" description="Nudix hydrolase" evidence="3">
    <location>
        <begin position="5"/>
        <end position="135"/>
    </location>
</feature>
<protein>
    <recommendedName>
        <fullName evidence="3">Nudix hydrolase domain-containing protein</fullName>
    </recommendedName>
</protein>
<accession>A0A3R5QZ88</accession>
<dbReference type="EMBL" id="CP025746">
    <property type="protein sequence ID" value="QAA33040.1"/>
    <property type="molecule type" value="Genomic_DNA"/>
</dbReference>
<evidence type="ECO:0000256" key="1">
    <source>
        <dbReference type="ARBA" id="ARBA00005582"/>
    </source>
</evidence>
<organism evidence="4 5">
    <name type="scientific">Clostridium manihotivorum</name>
    <dbReference type="NCBI Taxonomy" id="2320868"/>
    <lineage>
        <taxon>Bacteria</taxon>
        <taxon>Bacillati</taxon>
        <taxon>Bacillota</taxon>
        <taxon>Clostridia</taxon>
        <taxon>Eubacteriales</taxon>
        <taxon>Clostridiaceae</taxon>
        <taxon>Clostridium</taxon>
    </lineage>
</organism>